<dbReference type="RefSeq" id="XP_033572493.1">
    <property type="nucleotide sequence ID" value="XM_033712367.1"/>
</dbReference>
<sequence>MSHRVSKRHEYQALEDDDLDSGSTSRLSTSSNSPILPKPDVDEFEEDDTLQGDGDGNTFDTDGLETFYEPVEGYEGAHRYDPKYRWSKVDEQIVVRKVRDLLFVYNTFPILSVDVRFSTSWKYRHEAPVTKRASIKYSRFLTVYFEPAIFPYCL</sequence>
<gene>
    <name evidence="2 4" type="ORF">BDZ99DRAFT_106772</name>
</gene>
<feature type="region of interest" description="Disordered" evidence="1">
    <location>
        <begin position="1"/>
        <end position="62"/>
    </location>
</feature>
<dbReference type="AlphaFoldDB" id="A0A6A6YA81"/>
<dbReference type="OrthoDB" id="1935484at2759"/>
<feature type="compositionally biased region" description="Low complexity" evidence="1">
    <location>
        <begin position="21"/>
        <end position="33"/>
    </location>
</feature>
<evidence type="ECO:0000256" key="1">
    <source>
        <dbReference type="SAM" id="MobiDB-lite"/>
    </source>
</evidence>
<keyword evidence="3" id="KW-1185">Reference proteome</keyword>
<reference evidence="4" key="2">
    <citation type="submission" date="2020-04" db="EMBL/GenBank/DDBJ databases">
        <authorList>
            <consortium name="NCBI Genome Project"/>
        </authorList>
    </citation>
    <scope>NUCLEOTIDE SEQUENCE</scope>
    <source>
        <strain evidence="4">CBS 304.34</strain>
    </source>
</reference>
<name>A0A6A6YA81_9PEZI</name>
<reference evidence="2 4" key="1">
    <citation type="journal article" date="2020" name="Stud. Mycol.">
        <title>101 Dothideomycetes genomes: a test case for predicting lifestyles and emergence of pathogens.</title>
        <authorList>
            <person name="Haridas S."/>
            <person name="Albert R."/>
            <person name="Binder M."/>
            <person name="Bloem J."/>
            <person name="Labutti K."/>
            <person name="Salamov A."/>
            <person name="Andreopoulos B."/>
            <person name="Baker S."/>
            <person name="Barry K."/>
            <person name="Bills G."/>
            <person name="Bluhm B."/>
            <person name="Cannon C."/>
            <person name="Castanera R."/>
            <person name="Culley D."/>
            <person name="Daum C."/>
            <person name="Ezra D."/>
            <person name="Gonzalez J."/>
            <person name="Henrissat B."/>
            <person name="Kuo A."/>
            <person name="Liang C."/>
            <person name="Lipzen A."/>
            <person name="Lutzoni F."/>
            <person name="Magnuson J."/>
            <person name="Mondo S."/>
            <person name="Nolan M."/>
            <person name="Ohm R."/>
            <person name="Pangilinan J."/>
            <person name="Park H.-J."/>
            <person name="Ramirez L."/>
            <person name="Alfaro M."/>
            <person name="Sun H."/>
            <person name="Tritt A."/>
            <person name="Yoshinaga Y."/>
            <person name="Zwiers L.-H."/>
            <person name="Turgeon B."/>
            <person name="Goodwin S."/>
            <person name="Spatafora J."/>
            <person name="Crous P."/>
            <person name="Grigoriev I."/>
        </authorList>
    </citation>
    <scope>NUCLEOTIDE SEQUENCE</scope>
    <source>
        <strain evidence="2 4">CBS 304.34</strain>
    </source>
</reference>
<organism evidence="2">
    <name type="scientific">Mytilinidion resinicola</name>
    <dbReference type="NCBI Taxonomy" id="574789"/>
    <lineage>
        <taxon>Eukaryota</taxon>
        <taxon>Fungi</taxon>
        <taxon>Dikarya</taxon>
        <taxon>Ascomycota</taxon>
        <taxon>Pezizomycotina</taxon>
        <taxon>Dothideomycetes</taxon>
        <taxon>Pleosporomycetidae</taxon>
        <taxon>Mytilinidiales</taxon>
        <taxon>Mytilinidiaceae</taxon>
        <taxon>Mytilinidion</taxon>
    </lineage>
</organism>
<accession>A0A6A6YA81</accession>
<dbReference type="GeneID" id="54453260"/>
<evidence type="ECO:0000313" key="2">
    <source>
        <dbReference type="EMBL" id="KAF2805529.1"/>
    </source>
</evidence>
<reference evidence="4" key="3">
    <citation type="submission" date="2025-04" db="UniProtKB">
        <authorList>
            <consortium name="RefSeq"/>
        </authorList>
    </citation>
    <scope>IDENTIFICATION</scope>
    <source>
        <strain evidence="4">CBS 304.34</strain>
    </source>
</reference>
<evidence type="ECO:0000313" key="4">
    <source>
        <dbReference type="RefSeq" id="XP_033572493.1"/>
    </source>
</evidence>
<proteinExistence type="predicted"/>
<dbReference type="EMBL" id="MU003709">
    <property type="protein sequence ID" value="KAF2805529.1"/>
    <property type="molecule type" value="Genomic_DNA"/>
</dbReference>
<protein>
    <submittedName>
        <fullName evidence="2 4">Uncharacterized protein</fullName>
    </submittedName>
</protein>
<dbReference type="Proteomes" id="UP000504636">
    <property type="component" value="Unplaced"/>
</dbReference>
<evidence type="ECO:0000313" key="3">
    <source>
        <dbReference type="Proteomes" id="UP000504636"/>
    </source>
</evidence>